<accession>A0AAN6DMB4</accession>
<proteinExistence type="inferred from homology"/>
<gene>
    <name evidence="5" type="ORF">EDD36DRAFT_106223</name>
</gene>
<evidence type="ECO:0000259" key="4">
    <source>
        <dbReference type="SMART" id="SM00822"/>
    </source>
</evidence>
<dbReference type="Gene3D" id="3.40.50.720">
    <property type="entry name" value="NAD(P)-binding Rossmann-like Domain"/>
    <property type="match status" value="1"/>
</dbReference>
<dbReference type="Proteomes" id="UP001203852">
    <property type="component" value="Unassembled WGS sequence"/>
</dbReference>
<dbReference type="SUPFAM" id="SSF51735">
    <property type="entry name" value="NAD(P)-binding Rossmann-fold domains"/>
    <property type="match status" value="1"/>
</dbReference>
<protein>
    <recommendedName>
        <fullName evidence="4">Ketoreductase domain-containing protein</fullName>
    </recommendedName>
</protein>
<dbReference type="CDD" id="cd05233">
    <property type="entry name" value="SDR_c"/>
    <property type="match status" value="1"/>
</dbReference>
<dbReference type="Pfam" id="PF00106">
    <property type="entry name" value="adh_short"/>
    <property type="match status" value="1"/>
</dbReference>
<dbReference type="PROSITE" id="PS00061">
    <property type="entry name" value="ADH_SHORT"/>
    <property type="match status" value="1"/>
</dbReference>
<dbReference type="SMART" id="SM00822">
    <property type="entry name" value="PKS_KR"/>
    <property type="match status" value="1"/>
</dbReference>
<keyword evidence="6" id="KW-1185">Reference proteome</keyword>
<comment type="similarity">
    <text evidence="1">Belongs to the short-chain dehydrogenases/reductases (SDR) family.</text>
</comment>
<sequence>MALPISHPDFWTQALQFTPTIHRDVYPAISPESEGLQKLARDKVVVITGGASGFGKGAAVQWAKTGGQAIVLASRRIDELEAARKELETTNPLGNFLAVPTDVSSESDVKQLFDTTLRHFGRVDVVVHCAGVLGPVENTGDTTVEDWWKAFEINVKGAYLVSRELVLGIGNQVATFINTGSAASYFPNPGQSAYTMSKLAVNMLLDQLHVEYPNLRVFNVHPGMAKSNVLRSELEIYARDTPALFGSLTVYLAGRDADFLRGRFVAANWDVEDLKRHREEIVADGLLKNQPFKGDIGNGGHFAS</sequence>
<evidence type="ECO:0000313" key="6">
    <source>
        <dbReference type="Proteomes" id="UP001203852"/>
    </source>
</evidence>
<dbReference type="InterPro" id="IPR036291">
    <property type="entry name" value="NAD(P)-bd_dom_sf"/>
</dbReference>
<name>A0AAN6DMB4_9EURO</name>
<comment type="caution">
    <text evidence="5">The sequence shown here is derived from an EMBL/GenBank/DDBJ whole genome shotgun (WGS) entry which is preliminary data.</text>
</comment>
<dbReference type="EMBL" id="MU404364">
    <property type="protein sequence ID" value="KAI1608142.1"/>
    <property type="molecule type" value="Genomic_DNA"/>
</dbReference>
<evidence type="ECO:0000313" key="5">
    <source>
        <dbReference type="EMBL" id="KAI1608142.1"/>
    </source>
</evidence>
<dbReference type="PANTHER" id="PTHR42901">
    <property type="entry name" value="ALCOHOL DEHYDROGENASE"/>
    <property type="match status" value="1"/>
</dbReference>
<organism evidence="5 6">
    <name type="scientific">Exophiala viscosa</name>
    <dbReference type="NCBI Taxonomy" id="2486360"/>
    <lineage>
        <taxon>Eukaryota</taxon>
        <taxon>Fungi</taxon>
        <taxon>Dikarya</taxon>
        <taxon>Ascomycota</taxon>
        <taxon>Pezizomycotina</taxon>
        <taxon>Eurotiomycetes</taxon>
        <taxon>Chaetothyriomycetidae</taxon>
        <taxon>Chaetothyriales</taxon>
        <taxon>Herpotrichiellaceae</taxon>
        <taxon>Exophiala</taxon>
    </lineage>
</organism>
<dbReference type="InterPro" id="IPR057326">
    <property type="entry name" value="KR_dom"/>
</dbReference>
<feature type="domain" description="Ketoreductase" evidence="4">
    <location>
        <begin position="43"/>
        <end position="223"/>
    </location>
</feature>
<evidence type="ECO:0000256" key="3">
    <source>
        <dbReference type="ARBA" id="ARBA00023002"/>
    </source>
</evidence>
<evidence type="ECO:0000256" key="2">
    <source>
        <dbReference type="ARBA" id="ARBA00022857"/>
    </source>
</evidence>
<keyword evidence="2" id="KW-0521">NADP</keyword>
<dbReference type="PRINTS" id="PR00081">
    <property type="entry name" value="GDHRDH"/>
</dbReference>
<evidence type="ECO:0000256" key="1">
    <source>
        <dbReference type="ARBA" id="ARBA00006484"/>
    </source>
</evidence>
<keyword evidence="3" id="KW-0560">Oxidoreductase</keyword>
<reference evidence="5" key="1">
    <citation type="journal article" date="2022" name="bioRxiv">
        <title>Deciphering the potential niche of two novel black yeast fungi from a biological soil crust based on their genomes, phenotypes, and melanin regulation.</title>
        <authorList>
            <consortium name="DOE Joint Genome Institute"/>
            <person name="Carr E.C."/>
            <person name="Barton Q."/>
            <person name="Grambo S."/>
            <person name="Sullivan M."/>
            <person name="Renfro C.M."/>
            <person name="Kuo A."/>
            <person name="Pangilinan J."/>
            <person name="Lipzen A."/>
            <person name="Keymanesh K."/>
            <person name="Savage E."/>
            <person name="Barry K."/>
            <person name="Grigoriev I.V."/>
            <person name="Riekhof W.R."/>
            <person name="Harris S.S."/>
        </authorList>
    </citation>
    <scope>NUCLEOTIDE SEQUENCE</scope>
    <source>
        <strain evidence="5">JF 03-4F</strain>
    </source>
</reference>
<dbReference type="GO" id="GO:0016491">
    <property type="term" value="F:oxidoreductase activity"/>
    <property type="evidence" value="ECO:0007669"/>
    <property type="project" value="UniProtKB-KW"/>
</dbReference>
<dbReference type="InterPro" id="IPR020904">
    <property type="entry name" value="Sc_DH/Rdtase_CS"/>
</dbReference>
<dbReference type="InterPro" id="IPR002347">
    <property type="entry name" value="SDR_fam"/>
</dbReference>
<dbReference type="PANTHER" id="PTHR42901:SF1">
    <property type="entry name" value="ALCOHOL DEHYDROGENASE"/>
    <property type="match status" value="1"/>
</dbReference>
<dbReference type="AlphaFoldDB" id="A0AAN6DMB4"/>